<evidence type="ECO:0000313" key="2">
    <source>
        <dbReference type="EMBL" id="GEP68229.1"/>
    </source>
</evidence>
<protein>
    <submittedName>
        <fullName evidence="2">Uncharacterized protein</fullName>
    </submittedName>
</protein>
<keyword evidence="3" id="KW-1185">Reference proteome</keyword>
<dbReference type="EMBL" id="BKAL01000002">
    <property type="protein sequence ID" value="GEP68229.1"/>
    <property type="molecule type" value="Genomic_DNA"/>
</dbReference>
<sequence>MERMRVEQPRHGTASPSGRTLDEAVVKDLGPVSLVAFLDRPMQVRPRSGSVVGAAGRGTDGARGRLAPDIGSAQTGRASARTRTGTPQAGAVQCDMTPGPPVSPGPGRE</sequence>
<feature type="compositionally biased region" description="Low complexity" evidence="1">
    <location>
        <begin position="72"/>
        <end position="86"/>
    </location>
</feature>
<organism evidence="2 3">
    <name type="scientific">Cellulomonas soli</name>
    <dbReference type="NCBI Taxonomy" id="931535"/>
    <lineage>
        <taxon>Bacteria</taxon>
        <taxon>Bacillati</taxon>
        <taxon>Actinomycetota</taxon>
        <taxon>Actinomycetes</taxon>
        <taxon>Micrococcales</taxon>
        <taxon>Cellulomonadaceae</taxon>
        <taxon>Cellulomonas</taxon>
    </lineage>
</organism>
<feature type="region of interest" description="Disordered" evidence="1">
    <location>
        <begin position="46"/>
        <end position="109"/>
    </location>
</feature>
<comment type="caution">
    <text evidence="2">The sequence shown here is derived from an EMBL/GenBank/DDBJ whole genome shotgun (WGS) entry which is preliminary data.</text>
</comment>
<dbReference type="AlphaFoldDB" id="A0A512PAI9"/>
<dbReference type="Proteomes" id="UP000321798">
    <property type="component" value="Unassembled WGS sequence"/>
</dbReference>
<evidence type="ECO:0000313" key="3">
    <source>
        <dbReference type="Proteomes" id="UP000321798"/>
    </source>
</evidence>
<evidence type="ECO:0000256" key="1">
    <source>
        <dbReference type="SAM" id="MobiDB-lite"/>
    </source>
</evidence>
<feature type="compositionally biased region" description="Basic and acidic residues" evidence="1">
    <location>
        <begin position="1"/>
        <end position="10"/>
    </location>
</feature>
<feature type="compositionally biased region" description="Pro residues" evidence="1">
    <location>
        <begin position="98"/>
        <end position="109"/>
    </location>
</feature>
<accession>A0A512PAI9</accession>
<name>A0A512PAI9_9CELL</name>
<reference evidence="2 3" key="1">
    <citation type="submission" date="2019-07" db="EMBL/GenBank/DDBJ databases">
        <title>Whole genome shotgun sequence of Cellulomonas soli NBRC 109434.</title>
        <authorList>
            <person name="Hosoyama A."/>
            <person name="Uohara A."/>
            <person name="Ohji S."/>
            <person name="Ichikawa N."/>
        </authorList>
    </citation>
    <scope>NUCLEOTIDE SEQUENCE [LARGE SCALE GENOMIC DNA]</scope>
    <source>
        <strain evidence="2 3">NBRC 109434</strain>
    </source>
</reference>
<proteinExistence type="predicted"/>
<feature type="region of interest" description="Disordered" evidence="1">
    <location>
        <begin position="1"/>
        <end position="22"/>
    </location>
</feature>
<gene>
    <name evidence="2" type="ORF">CSO01_09440</name>
</gene>